<comment type="caution">
    <text evidence="7">The sequence shown here is derived from an EMBL/GenBank/DDBJ whole genome shotgun (WGS) entry which is preliminary data.</text>
</comment>
<feature type="transmembrane region" description="Helical" evidence="6">
    <location>
        <begin position="82"/>
        <end position="103"/>
    </location>
</feature>
<keyword evidence="4 6" id="KW-0472">Membrane</keyword>
<feature type="transmembrane region" description="Helical" evidence="6">
    <location>
        <begin position="201"/>
        <end position="221"/>
    </location>
</feature>
<protein>
    <recommendedName>
        <fullName evidence="9">RTA1 domain protein</fullName>
    </recommendedName>
</protein>
<comment type="subcellular location">
    <subcellularLocation>
        <location evidence="1">Membrane</location>
        <topology evidence="1">Multi-pass membrane protein</topology>
    </subcellularLocation>
</comment>
<keyword evidence="8" id="KW-1185">Reference proteome</keyword>
<keyword evidence="3 6" id="KW-1133">Transmembrane helix</keyword>
<feature type="compositionally biased region" description="Basic residues" evidence="5">
    <location>
        <begin position="293"/>
        <end position="303"/>
    </location>
</feature>
<dbReference type="Pfam" id="PF04479">
    <property type="entry name" value="RTA1"/>
    <property type="match status" value="1"/>
</dbReference>
<name>A0A0M9WAV9_9EURO</name>
<evidence type="ECO:0000256" key="3">
    <source>
        <dbReference type="ARBA" id="ARBA00022989"/>
    </source>
</evidence>
<dbReference type="PANTHER" id="PTHR31465">
    <property type="entry name" value="PROTEIN RTA1-RELATED"/>
    <property type="match status" value="1"/>
</dbReference>
<accession>A0A0M9WAV9</accession>
<feature type="transmembrane region" description="Helical" evidence="6">
    <location>
        <begin position="20"/>
        <end position="38"/>
    </location>
</feature>
<organism evidence="7 8">
    <name type="scientific">Penicillium nordicum</name>
    <dbReference type="NCBI Taxonomy" id="229535"/>
    <lineage>
        <taxon>Eukaryota</taxon>
        <taxon>Fungi</taxon>
        <taxon>Dikarya</taxon>
        <taxon>Ascomycota</taxon>
        <taxon>Pezizomycotina</taxon>
        <taxon>Eurotiomycetes</taxon>
        <taxon>Eurotiomycetidae</taxon>
        <taxon>Eurotiales</taxon>
        <taxon>Aspergillaceae</taxon>
        <taxon>Penicillium</taxon>
    </lineage>
</organism>
<dbReference type="AlphaFoldDB" id="A0A0M9WAV9"/>
<evidence type="ECO:0000256" key="6">
    <source>
        <dbReference type="SAM" id="Phobius"/>
    </source>
</evidence>
<feature type="transmembrane region" description="Helical" evidence="6">
    <location>
        <begin position="156"/>
        <end position="180"/>
    </location>
</feature>
<feature type="transmembrane region" description="Helical" evidence="6">
    <location>
        <begin position="241"/>
        <end position="259"/>
    </location>
</feature>
<dbReference type="GO" id="GO:0016020">
    <property type="term" value="C:membrane"/>
    <property type="evidence" value="ECO:0007669"/>
    <property type="project" value="UniProtKB-SubCell"/>
</dbReference>
<evidence type="ECO:0000256" key="4">
    <source>
        <dbReference type="ARBA" id="ARBA00023136"/>
    </source>
</evidence>
<dbReference type="OrthoDB" id="5384040at2759"/>
<evidence type="ECO:0000313" key="7">
    <source>
        <dbReference type="EMBL" id="KOS37913.1"/>
    </source>
</evidence>
<feature type="region of interest" description="Disordered" evidence="5">
    <location>
        <begin position="279"/>
        <end position="318"/>
    </location>
</feature>
<feature type="transmembrane region" description="Helical" evidence="6">
    <location>
        <begin position="50"/>
        <end position="70"/>
    </location>
</feature>
<evidence type="ECO:0000256" key="2">
    <source>
        <dbReference type="ARBA" id="ARBA00022692"/>
    </source>
</evidence>
<dbReference type="Proteomes" id="UP000037696">
    <property type="component" value="Unassembled WGS sequence"/>
</dbReference>
<evidence type="ECO:0000256" key="1">
    <source>
        <dbReference type="ARBA" id="ARBA00004141"/>
    </source>
</evidence>
<dbReference type="EMBL" id="LHQQ01000284">
    <property type="protein sequence ID" value="KOS37913.1"/>
    <property type="molecule type" value="Genomic_DNA"/>
</dbReference>
<gene>
    <name evidence="7" type="ORF">ACN38_g11279</name>
</gene>
<keyword evidence="2 6" id="KW-0812">Transmembrane</keyword>
<dbReference type="STRING" id="229535.A0A0M9WAV9"/>
<proteinExistence type="predicted"/>
<evidence type="ECO:0008006" key="9">
    <source>
        <dbReference type="Google" id="ProtNLM"/>
    </source>
</evidence>
<dbReference type="InterPro" id="IPR007568">
    <property type="entry name" value="RTA1"/>
</dbReference>
<sequence>MGWPTHCDLSSEDAQYAYCANGPAAVFFTVLFGLTWIAHFAQAIMYRKRFCWVIVVGAVWQCIGMIMRTYSTIDQTKSTTTAAGQLLILLTPLWVNAFVYMIFGRMVYYFLPEKKVAGIRAERLAQIFIWLDISSFIIQATGGIMDSDFSAEMNKIGLHIYTAGIAAQQFFILCFCGLLFTFHRRMQEHGSISRGGGWRPLVMAMWATLTFITIRIIYRLIEFADTDKAGTSPLTLHEAPFYCLELLPMLFAMVIWNIWHPGRYLQGDDCDFPKKVKLSRKEKKTIKQEAKDSKRRGHRRSSSRKGAPVSEYQPTNSFDEGALESQGYPLRGHSIQIYFQQLLVSQTFETSVAELSQLFKHLTLHYAPRRPHRPLLTGYEALDALFNRPDHVHLHPP</sequence>
<feature type="transmembrane region" description="Helical" evidence="6">
    <location>
        <begin position="124"/>
        <end position="144"/>
    </location>
</feature>
<dbReference type="PANTHER" id="PTHR31465:SF15">
    <property type="entry name" value="LIPID TRANSPORTER ATNI-RELATED"/>
    <property type="match status" value="1"/>
</dbReference>
<reference evidence="7 8" key="1">
    <citation type="submission" date="2015-08" db="EMBL/GenBank/DDBJ databases">
        <title>Genome sequencing of Penicillium nordicum.</title>
        <authorList>
            <person name="Nguyen H.D."/>
            <person name="Seifert K.A."/>
        </authorList>
    </citation>
    <scope>NUCLEOTIDE SEQUENCE [LARGE SCALE GENOMIC DNA]</scope>
    <source>
        <strain evidence="7 8">DAOMC 185683</strain>
    </source>
</reference>
<evidence type="ECO:0000256" key="5">
    <source>
        <dbReference type="SAM" id="MobiDB-lite"/>
    </source>
</evidence>
<evidence type="ECO:0000313" key="8">
    <source>
        <dbReference type="Proteomes" id="UP000037696"/>
    </source>
</evidence>